<evidence type="ECO:0000313" key="1">
    <source>
        <dbReference type="EMBL" id="HIW86368.1"/>
    </source>
</evidence>
<reference evidence="1" key="1">
    <citation type="journal article" date="2021" name="PeerJ">
        <title>Extensive microbial diversity within the chicken gut microbiome revealed by metagenomics and culture.</title>
        <authorList>
            <person name="Gilroy R."/>
            <person name="Ravi A."/>
            <person name="Getino M."/>
            <person name="Pursley I."/>
            <person name="Horton D.L."/>
            <person name="Alikhan N.F."/>
            <person name="Baker D."/>
            <person name="Gharbi K."/>
            <person name="Hall N."/>
            <person name="Watson M."/>
            <person name="Adriaenssens E.M."/>
            <person name="Foster-Nyarko E."/>
            <person name="Jarju S."/>
            <person name="Secka A."/>
            <person name="Antonio M."/>
            <person name="Oren A."/>
            <person name="Chaudhuri R.R."/>
            <person name="La Ragione R."/>
            <person name="Hildebrand F."/>
            <person name="Pallen M.J."/>
        </authorList>
    </citation>
    <scope>NUCLEOTIDE SEQUENCE</scope>
    <source>
        <strain evidence="1">421</strain>
    </source>
</reference>
<dbReference type="Pfam" id="PF01663">
    <property type="entry name" value="Phosphodiest"/>
    <property type="match status" value="1"/>
</dbReference>
<dbReference type="AlphaFoldDB" id="A0A9D1UGD0"/>
<dbReference type="Proteomes" id="UP000824205">
    <property type="component" value="Unassembled WGS sequence"/>
</dbReference>
<protein>
    <submittedName>
        <fullName evidence="1">Alkaline phosphatase family protein</fullName>
    </submittedName>
</protein>
<organism evidence="1 2">
    <name type="scientific">Candidatus Eubacterium faecipullorum</name>
    <dbReference type="NCBI Taxonomy" id="2838571"/>
    <lineage>
        <taxon>Bacteria</taxon>
        <taxon>Bacillati</taxon>
        <taxon>Bacillota</taxon>
        <taxon>Clostridia</taxon>
        <taxon>Eubacteriales</taxon>
        <taxon>Eubacteriaceae</taxon>
        <taxon>Eubacterium</taxon>
    </lineage>
</organism>
<dbReference type="InterPro" id="IPR017850">
    <property type="entry name" value="Alkaline_phosphatase_core_sf"/>
</dbReference>
<dbReference type="Gene3D" id="3.40.720.10">
    <property type="entry name" value="Alkaline Phosphatase, subunit A"/>
    <property type="match status" value="1"/>
</dbReference>
<reference evidence="1" key="2">
    <citation type="submission" date="2021-04" db="EMBL/GenBank/DDBJ databases">
        <authorList>
            <person name="Gilroy R."/>
        </authorList>
    </citation>
    <scope>NUCLEOTIDE SEQUENCE</scope>
    <source>
        <strain evidence="1">421</strain>
    </source>
</reference>
<proteinExistence type="predicted"/>
<dbReference type="SUPFAM" id="SSF53649">
    <property type="entry name" value="Alkaline phosphatase-like"/>
    <property type="match status" value="1"/>
</dbReference>
<gene>
    <name evidence="1" type="ORF">IAA48_07730</name>
</gene>
<name>A0A9D1UGD0_9FIRM</name>
<comment type="caution">
    <text evidence="1">The sequence shown here is derived from an EMBL/GenBank/DDBJ whole genome shotgun (WGS) entry which is preliminary data.</text>
</comment>
<evidence type="ECO:0000313" key="2">
    <source>
        <dbReference type="Proteomes" id="UP000824205"/>
    </source>
</evidence>
<dbReference type="InterPro" id="IPR002591">
    <property type="entry name" value="Phosphodiest/P_Trfase"/>
</dbReference>
<dbReference type="EMBL" id="DXGE01000034">
    <property type="protein sequence ID" value="HIW86368.1"/>
    <property type="molecule type" value="Genomic_DNA"/>
</dbReference>
<accession>A0A9D1UGD0</accession>
<sequence length="369" mass="40623">MSLSNLITLIGSNITAAVAGVKRGRISNKSNADFLHKVGRYSFWKNTADTSVAQIFTYHHVHDFLDSCEIQNGNAVAQNGRRRKVLFIGFDGMRADALPFVLQDKHSPQPAGNAETGAGGISQLVKDGAVYLAYCGGETGTETEQTTSTSACWTSHFTGVWGNKHGIITNDDSKNLTYKTFMLEYAEKGLRTSLAFDWDPYFDVNLKAEVEYVMKHHLPMRFCDIDRAKKTGAGAAFSNFIAPDRPSVSAPYDTGMRDHILSRIDAGDSVVCGIFHNIDTAGHMYGFGSTQYNGAVISCDMYAYSVLRAVQEREKTFNEQWLAVFANDHGGLGKGHGNQTLEERTAWLATNIALNEKYYAHGYNGFSCI</sequence>